<dbReference type="AlphaFoldDB" id="A0A1I6HAR7"/>
<dbReference type="Pfam" id="PF26236">
    <property type="entry name" value="DUF8054_N"/>
    <property type="match status" value="1"/>
</dbReference>
<evidence type="ECO:0000259" key="4">
    <source>
        <dbReference type="Pfam" id="PF26238"/>
    </source>
</evidence>
<sequence>MPPSYSSGLRRSEHTGDDRCWPCTLVNVALVGAGSVALGAVSTPAIGVAAAVGGLTLVWLRGYLIPGTPRFAPGLVAAVPGGAALFDEPPAGENGPPDGGGSLGTENAPGDPEDLLGRLVESGVLEVDGDTVAPTAAFDERWHAEMDRLRDSTTGELARAALAVSPAAEARPIEDEWVALSPEDAGVVDETWLSRPVAIAEIAGYRAAESFLSDDETRLAAARTNRLFLDSCPDCGTPLERGTDMSCCGGHTGSGDEPSETLVCRECEARIYTFD</sequence>
<dbReference type="EMBL" id="FOYN01000003">
    <property type="protein sequence ID" value="SFR51444.1"/>
    <property type="molecule type" value="Genomic_DNA"/>
</dbReference>
<evidence type="ECO:0000313" key="6">
    <source>
        <dbReference type="Proteomes" id="UP000198932"/>
    </source>
</evidence>
<dbReference type="Proteomes" id="UP000198932">
    <property type="component" value="Unassembled WGS sequence"/>
</dbReference>
<dbReference type="RefSeq" id="WP_092922960.1">
    <property type="nucleotide sequence ID" value="NZ_FOYN01000003.1"/>
</dbReference>
<dbReference type="Pfam" id="PF26237">
    <property type="entry name" value="DUF8054_C"/>
    <property type="match status" value="1"/>
</dbReference>
<dbReference type="InterPro" id="IPR058675">
    <property type="entry name" value="DUF8054_C"/>
</dbReference>
<protein>
    <submittedName>
        <fullName evidence="5">Uncharacterized protein</fullName>
    </submittedName>
</protein>
<feature type="domain" description="DUF8054" evidence="4">
    <location>
        <begin position="115"/>
        <end position="223"/>
    </location>
</feature>
<feature type="region of interest" description="Disordered" evidence="1">
    <location>
        <begin position="86"/>
        <end position="114"/>
    </location>
</feature>
<gene>
    <name evidence="5" type="ORF">SAMN04487937_2608</name>
</gene>
<proteinExistence type="predicted"/>
<dbReference type="InterPro" id="IPR058775">
    <property type="entry name" value="DUF8054_M"/>
</dbReference>
<dbReference type="OrthoDB" id="205972at2157"/>
<organism evidence="5 6">
    <name type="scientific">Halorubrum sodomense</name>
    <dbReference type="NCBI Taxonomy" id="35743"/>
    <lineage>
        <taxon>Archaea</taxon>
        <taxon>Methanobacteriati</taxon>
        <taxon>Methanobacteriota</taxon>
        <taxon>Stenosarchaea group</taxon>
        <taxon>Halobacteria</taxon>
        <taxon>Halobacteriales</taxon>
        <taxon>Haloferacaceae</taxon>
        <taxon>Halorubrum</taxon>
    </lineage>
</organism>
<feature type="domain" description="DUF8054" evidence="2">
    <location>
        <begin position="8"/>
        <end position="78"/>
    </location>
</feature>
<name>A0A1I6HAR7_HALSD</name>
<evidence type="ECO:0000256" key="1">
    <source>
        <dbReference type="SAM" id="MobiDB-lite"/>
    </source>
</evidence>
<dbReference type="InterPro" id="IPR058674">
    <property type="entry name" value="DUF8054_N"/>
</dbReference>
<accession>A0A1I6HAR7</accession>
<dbReference type="Pfam" id="PF26238">
    <property type="entry name" value="DUF8054_M"/>
    <property type="match status" value="1"/>
</dbReference>
<keyword evidence="6" id="KW-1185">Reference proteome</keyword>
<evidence type="ECO:0000313" key="5">
    <source>
        <dbReference type="EMBL" id="SFR51444.1"/>
    </source>
</evidence>
<evidence type="ECO:0000259" key="2">
    <source>
        <dbReference type="Pfam" id="PF26236"/>
    </source>
</evidence>
<feature type="domain" description="DUF8054" evidence="3">
    <location>
        <begin position="230"/>
        <end position="274"/>
    </location>
</feature>
<reference evidence="6" key="1">
    <citation type="submission" date="2016-10" db="EMBL/GenBank/DDBJ databases">
        <authorList>
            <person name="Varghese N."/>
            <person name="Submissions S."/>
        </authorList>
    </citation>
    <scope>NUCLEOTIDE SEQUENCE [LARGE SCALE GENOMIC DNA]</scope>
    <source>
        <strain evidence="6">RD 26</strain>
    </source>
</reference>
<evidence type="ECO:0000259" key="3">
    <source>
        <dbReference type="Pfam" id="PF26237"/>
    </source>
</evidence>